<evidence type="ECO:0000256" key="1">
    <source>
        <dbReference type="SAM" id="Phobius"/>
    </source>
</evidence>
<dbReference type="AlphaFoldDB" id="A0A6J6DN21"/>
<evidence type="ECO:0000313" key="3">
    <source>
        <dbReference type="EMBL" id="CAB4659562.1"/>
    </source>
</evidence>
<keyword evidence="1" id="KW-0472">Membrane</keyword>
<dbReference type="EMBL" id="CAEZVV010000182">
    <property type="protein sequence ID" value="CAB4659562.1"/>
    <property type="molecule type" value="Genomic_DNA"/>
</dbReference>
<dbReference type="EMBL" id="CAEZXE010000015">
    <property type="protein sequence ID" value="CAB4670276.1"/>
    <property type="molecule type" value="Genomic_DNA"/>
</dbReference>
<proteinExistence type="predicted"/>
<reference evidence="2" key="1">
    <citation type="submission" date="2020-05" db="EMBL/GenBank/DDBJ databases">
        <authorList>
            <person name="Chiriac C."/>
            <person name="Salcher M."/>
            <person name="Ghai R."/>
            <person name="Kavagutti S V."/>
        </authorList>
    </citation>
    <scope>NUCLEOTIDE SEQUENCE</scope>
</reference>
<dbReference type="EMBL" id="CAEZTG010000067">
    <property type="protein sequence ID" value="CAB4565600.1"/>
    <property type="molecule type" value="Genomic_DNA"/>
</dbReference>
<sequence length="67" mass="6967">MFLGEDILPWMVLAIGGALAVGTVLALVRPPKEHESGDLDRPPMARSVVMIAVGSIAAIWGIASLVS</sequence>
<keyword evidence="1" id="KW-0812">Transmembrane</keyword>
<organism evidence="2">
    <name type="scientific">freshwater metagenome</name>
    <dbReference type="NCBI Taxonomy" id="449393"/>
    <lineage>
        <taxon>unclassified sequences</taxon>
        <taxon>metagenomes</taxon>
        <taxon>ecological metagenomes</taxon>
    </lineage>
</organism>
<feature type="transmembrane region" description="Helical" evidence="1">
    <location>
        <begin position="48"/>
        <end position="66"/>
    </location>
</feature>
<keyword evidence="1" id="KW-1133">Transmembrane helix</keyword>
<accession>A0A6J6DN21</accession>
<protein>
    <submittedName>
        <fullName evidence="2">Unannotated protein</fullName>
    </submittedName>
</protein>
<evidence type="ECO:0000313" key="2">
    <source>
        <dbReference type="EMBL" id="CAB4565600.1"/>
    </source>
</evidence>
<feature type="transmembrane region" description="Helical" evidence="1">
    <location>
        <begin position="7"/>
        <end position="28"/>
    </location>
</feature>
<name>A0A6J6DN21_9ZZZZ</name>
<evidence type="ECO:0000313" key="4">
    <source>
        <dbReference type="EMBL" id="CAB4670276.1"/>
    </source>
</evidence>
<gene>
    <name evidence="2" type="ORF">UFOPK1603_00864</name>
    <name evidence="3" type="ORF">UFOPK2143_01750</name>
    <name evidence="4" type="ORF">UFOPK2350_00307</name>
</gene>